<feature type="domain" description="Histidine kinase/HSP90-like ATPase" evidence="2">
    <location>
        <begin position="268"/>
        <end position="360"/>
    </location>
</feature>
<sequence length="360" mass="41983">MSSIARANLLSKRVLWTITVREISLWLLFNIIYGILFYIALQTISNGKKHFGIYIWLLLDVFIHIFIQILLTIPLWWLFFKKLNKRPLPVVLGAHLVVLSLFLLFRGWSEEVICRLTFKDYGNFFYWHAYYLPFLFYIIQFSIFHAYNFWLKSQRQLEKEKELLSLAYQSEVNALKAQIQPHFLFNTLNSISATVPPEMEATRVLIARLADTFRYALRSSQKHEVTLGEELDFIRTWIELEMHRFKSRLKVEYNTDESVLQLLIPPMLLQPLVENAVKHGIGGSISGGTIKISCIREGRHAKIVISDTGVGFKGDLQQLERTEGIGLKNTRQRLLRLYNEELFVEANSPSGLTSYFYIPL</sequence>
<dbReference type="Pfam" id="PF06580">
    <property type="entry name" value="His_kinase"/>
    <property type="match status" value="1"/>
</dbReference>
<gene>
    <name evidence="4" type="ORF">D3H65_15380</name>
</gene>
<keyword evidence="4" id="KW-0418">Kinase</keyword>
<keyword evidence="1" id="KW-0472">Membrane</keyword>
<dbReference type="GO" id="GO:0000155">
    <property type="term" value="F:phosphorelay sensor kinase activity"/>
    <property type="evidence" value="ECO:0007669"/>
    <property type="project" value="InterPro"/>
</dbReference>
<feature type="domain" description="Signal transduction histidine kinase internal region" evidence="3">
    <location>
        <begin position="171"/>
        <end position="249"/>
    </location>
</feature>
<dbReference type="EMBL" id="CP032157">
    <property type="protein sequence ID" value="AXY75280.1"/>
    <property type="molecule type" value="Genomic_DNA"/>
</dbReference>
<keyword evidence="1" id="KW-1133">Transmembrane helix</keyword>
<evidence type="ECO:0000313" key="5">
    <source>
        <dbReference type="Proteomes" id="UP000263900"/>
    </source>
</evidence>
<dbReference type="Proteomes" id="UP000263900">
    <property type="component" value="Chromosome"/>
</dbReference>
<dbReference type="InterPro" id="IPR050640">
    <property type="entry name" value="Bact_2-comp_sensor_kinase"/>
</dbReference>
<dbReference type="Gene3D" id="3.30.565.10">
    <property type="entry name" value="Histidine kinase-like ATPase, C-terminal domain"/>
    <property type="match status" value="1"/>
</dbReference>
<dbReference type="AlphaFoldDB" id="A0A3B7MQG4"/>
<dbReference type="KEGG" id="pseg:D3H65_15380"/>
<dbReference type="PANTHER" id="PTHR34220">
    <property type="entry name" value="SENSOR HISTIDINE KINASE YPDA"/>
    <property type="match status" value="1"/>
</dbReference>
<feature type="transmembrane region" description="Helical" evidence="1">
    <location>
        <begin position="129"/>
        <end position="151"/>
    </location>
</feature>
<feature type="transmembrane region" description="Helical" evidence="1">
    <location>
        <begin position="23"/>
        <end position="41"/>
    </location>
</feature>
<reference evidence="4 5" key="1">
    <citation type="submission" date="2018-09" db="EMBL/GenBank/DDBJ databases">
        <title>Genome sequencing of strain 6GH32-13.</title>
        <authorList>
            <person name="Weon H.-Y."/>
            <person name="Heo J."/>
            <person name="Kwon S.-W."/>
        </authorList>
    </citation>
    <scope>NUCLEOTIDE SEQUENCE [LARGE SCALE GENOMIC DNA]</scope>
    <source>
        <strain evidence="4 5">5GH32-13</strain>
    </source>
</reference>
<dbReference type="PANTHER" id="PTHR34220:SF7">
    <property type="entry name" value="SENSOR HISTIDINE KINASE YPDA"/>
    <property type="match status" value="1"/>
</dbReference>
<feature type="transmembrane region" description="Helical" evidence="1">
    <location>
        <begin position="53"/>
        <end position="78"/>
    </location>
</feature>
<keyword evidence="4" id="KW-0808">Transferase</keyword>
<dbReference type="SUPFAM" id="SSF55874">
    <property type="entry name" value="ATPase domain of HSP90 chaperone/DNA topoisomerase II/histidine kinase"/>
    <property type="match status" value="1"/>
</dbReference>
<name>A0A3B7MQG4_9BACT</name>
<keyword evidence="5" id="KW-1185">Reference proteome</keyword>
<organism evidence="4 5">
    <name type="scientific">Paraflavitalea soli</name>
    <dbReference type="NCBI Taxonomy" id="2315862"/>
    <lineage>
        <taxon>Bacteria</taxon>
        <taxon>Pseudomonadati</taxon>
        <taxon>Bacteroidota</taxon>
        <taxon>Chitinophagia</taxon>
        <taxon>Chitinophagales</taxon>
        <taxon>Chitinophagaceae</taxon>
        <taxon>Paraflavitalea</taxon>
    </lineage>
</organism>
<accession>A0A3B7MQG4</accession>
<evidence type="ECO:0000259" key="2">
    <source>
        <dbReference type="Pfam" id="PF02518"/>
    </source>
</evidence>
<dbReference type="InterPro" id="IPR003594">
    <property type="entry name" value="HATPase_dom"/>
</dbReference>
<evidence type="ECO:0000259" key="3">
    <source>
        <dbReference type="Pfam" id="PF06580"/>
    </source>
</evidence>
<dbReference type="Pfam" id="PF02518">
    <property type="entry name" value="HATPase_c"/>
    <property type="match status" value="1"/>
</dbReference>
<keyword evidence="1" id="KW-0812">Transmembrane</keyword>
<dbReference type="GO" id="GO:0016020">
    <property type="term" value="C:membrane"/>
    <property type="evidence" value="ECO:0007669"/>
    <property type="project" value="InterPro"/>
</dbReference>
<protein>
    <submittedName>
        <fullName evidence="4">Sensor histidine kinase</fullName>
    </submittedName>
</protein>
<dbReference type="OrthoDB" id="9809908at2"/>
<feature type="transmembrane region" description="Helical" evidence="1">
    <location>
        <begin position="90"/>
        <end position="109"/>
    </location>
</feature>
<dbReference type="InterPro" id="IPR036890">
    <property type="entry name" value="HATPase_C_sf"/>
</dbReference>
<dbReference type="RefSeq" id="WP_119051161.1">
    <property type="nucleotide sequence ID" value="NZ_CP032157.1"/>
</dbReference>
<proteinExistence type="predicted"/>
<evidence type="ECO:0000256" key="1">
    <source>
        <dbReference type="SAM" id="Phobius"/>
    </source>
</evidence>
<evidence type="ECO:0000313" key="4">
    <source>
        <dbReference type="EMBL" id="AXY75280.1"/>
    </source>
</evidence>
<dbReference type="InterPro" id="IPR010559">
    <property type="entry name" value="Sig_transdc_His_kin_internal"/>
</dbReference>